<feature type="compositionally biased region" description="Polar residues" evidence="1">
    <location>
        <begin position="9"/>
        <end position="18"/>
    </location>
</feature>
<dbReference type="EMBL" id="JASPKY010000147">
    <property type="protein sequence ID" value="KAK9730441.1"/>
    <property type="molecule type" value="Genomic_DNA"/>
</dbReference>
<sequence>MPNDECTDKNQLQKNSGAEVTRRRGFRTTDKKNNKNNQTKKLVAVDTNVYKYDGHGNEQGNELRVGTWNVRGTFEQGALKNILRIMDQYKIDVLALQKTKRKGTETINIDGYIFFNSGAENRHFGVGFIINNHKNIYKETWKAQNGIIKNQIDHILVQTKHAKAVKNTMSYKRADAVTDHILVIMKLKQEIPKVKTTTREVKRYNINKLSDASSTQPYRQQAFTNRRTLRQQGDKKFLAGIQKE</sequence>
<accession>A0AAW1L907</accession>
<dbReference type="Proteomes" id="UP001458880">
    <property type="component" value="Unassembled WGS sequence"/>
</dbReference>
<evidence type="ECO:0000256" key="1">
    <source>
        <dbReference type="SAM" id="MobiDB-lite"/>
    </source>
</evidence>
<dbReference type="SUPFAM" id="SSF56219">
    <property type="entry name" value="DNase I-like"/>
    <property type="match status" value="1"/>
</dbReference>
<gene>
    <name evidence="2" type="ORF">QE152_g15235</name>
</gene>
<keyword evidence="3" id="KW-1185">Reference proteome</keyword>
<dbReference type="AlphaFoldDB" id="A0AAW1L907"/>
<evidence type="ECO:0000313" key="2">
    <source>
        <dbReference type="EMBL" id="KAK9730441.1"/>
    </source>
</evidence>
<evidence type="ECO:0008006" key="4">
    <source>
        <dbReference type="Google" id="ProtNLM"/>
    </source>
</evidence>
<name>A0AAW1L907_POPJA</name>
<protein>
    <recommendedName>
        <fullName evidence="4">Craniofacial development protein 2</fullName>
    </recommendedName>
</protein>
<reference evidence="2 3" key="1">
    <citation type="journal article" date="2024" name="BMC Genomics">
        <title>De novo assembly and annotation of Popillia japonica's genome with initial clues to its potential as an invasive pest.</title>
        <authorList>
            <person name="Cucini C."/>
            <person name="Boschi S."/>
            <person name="Funari R."/>
            <person name="Cardaioli E."/>
            <person name="Iannotti N."/>
            <person name="Marturano G."/>
            <person name="Paoli F."/>
            <person name="Bruttini M."/>
            <person name="Carapelli A."/>
            <person name="Frati F."/>
            <person name="Nardi F."/>
        </authorList>
    </citation>
    <scope>NUCLEOTIDE SEQUENCE [LARGE SCALE GENOMIC DNA]</scope>
    <source>
        <strain evidence="2">DMR45628</strain>
    </source>
</reference>
<evidence type="ECO:0000313" key="3">
    <source>
        <dbReference type="Proteomes" id="UP001458880"/>
    </source>
</evidence>
<organism evidence="2 3">
    <name type="scientific">Popillia japonica</name>
    <name type="common">Japanese beetle</name>
    <dbReference type="NCBI Taxonomy" id="7064"/>
    <lineage>
        <taxon>Eukaryota</taxon>
        <taxon>Metazoa</taxon>
        <taxon>Ecdysozoa</taxon>
        <taxon>Arthropoda</taxon>
        <taxon>Hexapoda</taxon>
        <taxon>Insecta</taxon>
        <taxon>Pterygota</taxon>
        <taxon>Neoptera</taxon>
        <taxon>Endopterygota</taxon>
        <taxon>Coleoptera</taxon>
        <taxon>Polyphaga</taxon>
        <taxon>Scarabaeiformia</taxon>
        <taxon>Scarabaeidae</taxon>
        <taxon>Rutelinae</taxon>
        <taxon>Popillia</taxon>
    </lineage>
</organism>
<feature type="region of interest" description="Disordered" evidence="1">
    <location>
        <begin position="1"/>
        <end position="37"/>
    </location>
</feature>
<dbReference type="Gene3D" id="3.60.10.10">
    <property type="entry name" value="Endonuclease/exonuclease/phosphatase"/>
    <property type="match status" value="1"/>
</dbReference>
<comment type="caution">
    <text evidence="2">The sequence shown here is derived from an EMBL/GenBank/DDBJ whole genome shotgun (WGS) entry which is preliminary data.</text>
</comment>
<dbReference type="InterPro" id="IPR036691">
    <property type="entry name" value="Endo/exonu/phosph_ase_sf"/>
</dbReference>
<proteinExistence type="predicted"/>